<dbReference type="CDD" id="cd13670">
    <property type="entry name" value="PBP2_TRAP_Tp0957_like"/>
    <property type="match status" value="1"/>
</dbReference>
<dbReference type="Proteomes" id="UP000317355">
    <property type="component" value="Unassembled WGS sequence"/>
</dbReference>
<dbReference type="STRING" id="1543721.AAY24_14960"/>
<dbReference type="EMBL" id="VMRY01000018">
    <property type="protein sequence ID" value="TVT56804.1"/>
    <property type="molecule type" value="Genomic_DNA"/>
</dbReference>
<dbReference type="InterPro" id="IPR038404">
    <property type="entry name" value="TRAP_DctP_sf"/>
</dbReference>
<keyword evidence="1 2" id="KW-0732">Signal</keyword>
<dbReference type="PANTHER" id="PTHR33376">
    <property type="match status" value="1"/>
</dbReference>
<comment type="caution">
    <text evidence="3">The sequence shown here is derived from an EMBL/GenBank/DDBJ whole genome shotgun (WGS) entry which is preliminary data.</text>
</comment>
<accession>A0A558D705</accession>
<gene>
    <name evidence="3" type="ORF">FHK82_06810</name>
</gene>
<evidence type="ECO:0000313" key="4">
    <source>
        <dbReference type="Proteomes" id="UP000317355"/>
    </source>
</evidence>
<evidence type="ECO:0000256" key="2">
    <source>
        <dbReference type="SAM" id="SignalP"/>
    </source>
</evidence>
<organism evidence="3 4">
    <name type="scientific">Sedimenticola thiotaurini</name>
    <dbReference type="NCBI Taxonomy" id="1543721"/>
    <lineage>
        <taxon>Bacteria</taxon>
        <taxon>Pseudomonadati</taxon>
        <taxon>Pseudomonadota</taxon>
        <taxon>Gammaproteobacteria</taxon>
        <taxon>Chromatiales</taxon>
        <taxon>Sedimenticolaceae</taxon>
        <taxon>Sedimenticola</taxon>
    </lineage>
</organism>
<reference evidence="3 4" key="1">
    <citation type="submission" date="2019-07" db="EMBL/GenBank/DDBJ databases">
        <title>The pathways for chlorine oxyanion respiration interact through the shared metabolite chlorate.</title>
        <authorList>
            <person name="Barnum T.P."/>
            <person name="Cheng Y."/>
            <person name="Hill K.A."/>
            <person name="Lucas L.N."/>
            <person name="Carlson H.K."/>
            <person name="Coates J.D."/>
        </authorList>
    </citation>
    <scope>NUCLEOTIDE SEQUENCE [LARGE SCALE GENOMIC DNA]</scope>
    <source>
        <strain evidence="3">BK-3</strain>
    </source>
</reference>
<dbReference type="PANTHER" id="PTHR33376:SF4">
    <property type="entry name" value="SIALIC ACID-BINDING PERIPLASMIC PROTEIN SIAP"/>
    <property type="match status" value="1"/>
</dbReference>
<dbReference type="InterPro" id="IPR018389">
    <property type="entry name" value="DctP_fam"/>
</dbReference>
<protein>
    <submittedName>
        <fullName evidence="3">C4-dicarboxylate ABC transporter</fullName>
    </submittedName>
</protein>
<proteinExistence type="predicted"/>
<dbReference type="AlphaFoldDB" id="A0A558D705"/>
<evidence type="ECO:0000313" key="3">
    <source>
        <dbReference type="EMBL" id="TVT56804.1"/>
    </source>
</evidence>
<dbReference type="Gene3D" id="3.40.190.170">
    <property type="entry name" value="Bacterial extracellular solute-binding protein, family 7"/>
    <property type="match status" value="1"/>
</dbReference>
<feature type="chain" id="PRO_5022072502" evidence="2">
    <location>
        <begin position="20"/>
        <end position="332"/>
    </location>
</feature>
<dbReference type="Pfam" id="PF03480">
    <property type="entry name" value="DctP"/>
    <property type="match status" value="1"/>
</dbReference>
<dbReference type="NCBIfam" id="NF037995">
    <property type="entry name" value="TRAP_S1"/>
    <property type="match status" value="1"/>
</dbReference>
<dbReference type="GO" id="GO:0055085">
    <property type="term" value="P:transmembrane transport"/>
    <property type="evidence" value="ECO:0007669"/>
    <property type="project" value="InterPro"/>
</dbReference>
<name>A0A558D705_9GAMM</name>
<feature type="signal peptide" evidence="2">
    <location>
        <begin position="1"/>
        <end position="19"/>
    </location>
</feature>
<sequence length="332" mass="37190">MLKSLIITSLLLFCSLLQANTTTLKIATLAPDGTSWMNIMRDGAKEVEQRTSGRVKIRFYPGGVMGNDNSVLRKIRVGQLHGGALTAGGLAAIYPDIQLYSLPFLFRSFDEVDYVRKQMDPLLIKGLHEAGFVSYGISEGGFAYLMSHLPLDSVDALRQQKIWSPEGDQISLLAFRTIDVSPVPLPLTDVLTGLQTGLIDTVGSSPIGAIALQWHTRIKHIADIPLIYLYGTLVITEKAVNKLSPEDQNILKEVMERQFQLINQQNRDDNLAARQALQKQGIIFHQPMNGSRESWQQLIDKVEQRIKQENLLDPSLFKQIQQLLETKRKEKG</sequence>
<evidence type="ECO:0000256" key="1">
    <source>
        <dbReference type="ARBA" id="ARBA00022729"/>
    </source>
</evidence>